<dbReference type="AlphaFoldDB" id="A0A2A2ANE7"/>
<evidence type="ECO:0000313" key="2">
    <source>
        <dbReference type="Proteomes" id="UP000218644"/>
    </source>
</evidence>
<evidence type="ECO:0000313" key="1">
    <source>
        <dbReference type="EMBL" id="PAT39346.1"/>
    </source>
</evidence>
<dbReference type="EMBL" id="NSJD01000019">
    <property type="protein sequence ID" value="PAT39346.1"/>
    <property type="molecule type" value="Genomic_DNA"/>
</dbReference>
<reference evidence="1 2" key="1">
    <citation type="submission" date="2017-08" db="EMBL/GenBank/DDBJ databases">
        <title>WGS of Clinical strains of the CDC Group NO-1 linked to zoonotic infections in humans.</title>
        <authorList>
            <person name="Bernier A.-M."/>
            <person name="Bernard K."/>
        </authorList>
    </citation>
    <scope>NUCLEOTIDE SEQUENCE [LARGE SCALE GENOMIC DNA]</scope>
    <source>
        <strain evidence="1 2">NML79-0751</strain>
    </source>
</reference>
<dbReference type="Proteomes" id="UP000218644">
    <property type="component" value="Unassembled WGS sequence"/>
</dbReference>
<protein>
    <submittedName>
        <fullName evidence="1">Uncharacterized protein</fullName>
    </submittedName>
</protein>
<accession>A0A2A2ANE7</accession>
<gene>
    <name evidence="1" type="ORF">CK623_10855</name>
</gene>
<sequence>MFDYSGTWREHDERCEWSSAGYYKWDVDVVTKKSATFFERQEHTLAYNNPQCTGAPLRTTPKEVEYLSVVGQGQLADGTRVDLIDEKRQPNGPVVEKCVAFIQDGKLFSKCHDAHRGYPTYVERHEWDVRLP</sequence>
<organism evidence="1 2">
    <name type="scientific">Vandammella animalimorsus</name>
    <dbReference type="NCBI Taxonomy" id="2029117"/>
    <lineage>
        <taxon>Bacteria</taxon>
        <taxon>Pseudomonadati</taxon>
        <taxon>Pseudomonadota</taxon>
        <taxon>Betaproteobacteria</taxon>
        <taxon>Burkholderiales</taxon>
        <taxon>Comamonadaceae</taxon>
        <taxon>Vandammella</taxon>
    </lineage>
</organism>
<proteinExistence type="predicted"/>
<name>A0A2A2ANE7_9BURK</name>
<comment type="caution">
    <text evidence="1">The sequence shown here is derived from an EMBL/GenBank/DDBJ whole genome shotgun (WGS) entry which is preliminary data.</text>
</comment>